<name>A0ABQ5A9F1_9ASTR</name>
<evidence type="ECO:0000313" key="2">
    <source>
        <dbReference type="EMBL" id="GJS99259.1"/>
    </source>
</evidence>
<proteinExistence type="predicted"/>
<evidence type="ECO:0000313" key="3">
    <source>
        <dbReference type="Proteomes" id="UP001151760"/>
    </source>
</evidence>
<dbReference type="EMBL" id="BQNB010012105">
    <property type="protein sequence ID" value="GJS99259.1"/>
    <property type="molecule type" value="Genomic_DNA"/>
</dbReference>
<accession>A0ABQ5A9F1</accession>
<evidence type="ECO:0000256" key="1">
    <source>
        <dbReference type="SAM" id="SignalP"/>
    </source>
</evidence>
<sequence length="131" mass="14918">MLRIRYVMFIISMVGGFCWSQFSSKPGYPQYAGAWCVRKGYPIPEIFPQLNVPLQVPYNPSESLKLVLIIIIMSNFGSKYRDSMEKLEMMSSAIYWREHPDPGCHLAPAIVHPTKNISGNSHDARAETRNP</sequence>
<keyword evidence="1" id="KW-0732">Signal</keyword>
<reference evidence="2" key="2">
    <citation type="submission" date="2022-01" db="EMBL/GenBank/DDBJ databases">
        <authorList>
            <person name="Yamashiro T."/>
            <person name="Shiraishi A."/>
            <person name="Satake H."/>
            <person name="Nakayama K."/>
        </authorList>
    </citation>
    <scope>NUCLEOTIDE SEQUENCE</scope>
</reference>
<comment type="caution">
    <text evidence="2">The sequence shown here is derived from an EMBL/GenBank/DDBJ whole genome shotgun (WGS) entry which is preliminary data.</text>
</comment>
<organism evidence="2 3">
    <name type="scientific">Tanacetum coccineum</name>
    <dbReference type="NCBI Taxonomy" id="301880"/>
    <lineage>
        <taxon>Eukaryota</taxon>
        <taxon>Viridiplantae</taxon>
        <taxon>Streptophyta</taxon>
        <taxon>Embryophyta</taxon>
        <taxon>Tracheophyta</taxon>
        <taxon>Spermatophyta</taxon>
        <taxon>Magnoliopsida</taxon>
        <taxon>eudicotyledons</taxon>
        <taxon>Gunneridae</taxon>
        <taxon>Pentapetalae</taxon>
        <taxon>asterids</taxon>
        <taxon>campanulids</taxon>
        <taxon>Asterales</taxon>
        <taxon>Asteraceae</taxon>
        <taxon>Asteroideae</taxon>
        <taxon>Anthemideae</taxon>
        <taxon>Anthemidinae</taxon>
        <taxon>Tanacetum</taxon>
    </lineage>
</organism>
<feature type="chain" id="PRO_5046106112" evidence="1">
    <location>
        <begin position="21"/>
        <end position="131"/>
    </location>
</feature>
<reference evidence="2" key="1">
    <citation type="journal article" date="2022" name="Int. J. Mol. Sci.">
        <title>Draft Genome of Tanacetum Coccineum: Genomic Comparison of Closely Related Tanacetum-Family Plants.</title>
        <authorList>
            <person name="Yamashiro T."/>
            <person name="Shiraishi A."/>
            <person name="Nakayama K."/>
            <person name="Satake H."/>
        </authorList>
    </citation>
    <scope>NUCLEOTIDE SEQUENCE</scope>
</reference>
<keyword evidence="3" id="KW-1185">Reference proteome</keyword>
<gene>
    <name evidence="2" type="ORF">Tco_0820429</name>
</gene>
<protein>
    <submittedName>
        <fullName evidence="2">Uncharacterized protein</fullName>
    </submittedName>
</protein>
<dbReference type="Proteomes" id="UP001151760">
    <property type="component" value="Unassembled WGS sequence"/>
</dbReference>
<feature type="signal peptide" evidence="1">
    <location>
        <begin position="1"/>
        <end position="20"/>
    </location>
</feature>